<dbReference type="SUPFAM" id="SSF50985">
    <property type="entry name" value="RCC1/BLIP-II"/>
    <property type="match status" value="1"/>
</dbReference>
<evidence type="ECO:0000313" key="2">
    <source>
        <dbReference type="Proteomes" id="UP000019678"/>
    </source>
</evidence>
<accession>A0A017THR7</accession>
<dbReference type="Gene3D" id="2.130.10.30">
    <property type="entry name" value="Regulator of chromosome condensation 1/beta-lactamase-inhibitor protein II"/>
    <property type="match status" value="1"/>
</dbReference>
<dbReference type="AlphaFoldDB" id="A0A017THR7"/>
<name>A0A017THR7_9BACT</name>
<dbReference type="Proteomes" id="UP000019678">
    <property type="component" value="Unassembled WGS sequence"/>
</dbReference>
<reference evidence="1 2" key="1">
    <citation type="submission" date="2013-05" db="EMBL/GenBank/DDBJ databases">
        <title>Genome assembly of Chondromyces apiculatus DSM 436.</title>
        <authorList>
            <person name="Sharma G."/>
            <person name="Khatri I."/>
            <person name="Kaur C."/>
            <person name="Mayilraj S."/>
            <person name="Subramanian S."/>
        </authorList>
    </citation>
    <scope>NUCLEOTIDE SEQUENCE [LARGE SCALE GENOMIC DNA]</scope>
    <source>
        <strain evidence="1 2">DSM 436</strain>
    </source>
</reference>
<keyword evidence="2" id="KW-1185">Reference proteome</keyword>
<protein>
    <submittedName>
        <fullName evidence="1">BNR repeat domain protein</fullName>
    </submittedName>
</protein>
<proteinExistence type="predicted"/>
<evidence type="ECO:0000313" key="1">
    <source>
        <dbReference type="EMBL" id="EYF08131.1"/>
    </source>
</evidence>
<gene>
    <name evidence="1" type="ORF">CAP_5891</name>
</gene>
<sequence>MYTWGDNTFNQLGTEDAFDAESAVKIELPPAAKLSFISIASCALLEDRRIMCWGSNTSGQLGDGTTTTRSTPAPVFWH</sequence>
<dbReference type="Pfam" id="PF13540">
    <property type="entry name" value="RCC1_2"/>
    <property type="match status" value="1"/>
</dbReference>
<dbReference type="EMBL" id="ASRX01000005">
    <property type="protein sequence ID" value="EYF08131.1"/>
    <property type="molecule type" value="Genomic_DNA"/>
</dbReference>
<organism evidence="1 2">
    <name type="scientific">Chondromyces apiculatus DSM 436</name>
    <dbReference type="NCBI Taxonomy" id="1192034"/>
    <lineage>
        <taxon>Bacteria</taxon>
        <taxon>Pseudomonadati</taxon>
        <taxon>Myxococcota</taxon>
        <taxon>Polyangia</taxon>
        <taxon>Polyangiales</taxon>
        <taxon>Polyangiaceae</taxon>
        <taxon>Chondromyces</taxon>
    </lineage>
</organism>
<comment type="caution">
    <text evidence="1">The sequence shown here is derived from an EMBL/GenBank/DDBJ whole genome shotgun (WGS) entry which is preliminary data.</text>
</comment>
<dbReference type="eggNOG" id="COG5184">
    <property type="taxonomic scope" value="Bacteria"/>
</dbReference>
<dbReference type="STRING" id="1192034.CAP_5891"/>
<dbReference type="InterPro" id="IPR009091">
    <property type="entry name" value="RCC1/BLIP-II"/>
</dbReference>